<gene>
    <name evidence="1" type="ORF">PROQFM164_S15g000009</name>
</gene>
<name>W6QQ18_PENRF</name>
<sequence length="77" mass="8620">MFFLPRVKTLIGNLRRVRGHILDITSQAAVRAMTSYFRLSLIPRSEALPYSSHSTLSPLAILPPMLSLDPSFSVHNL</sequence>
<dbReference type="Proteomes" id="UP000030686">
    <property type="component" value="Unassembled WGS sequence"/>
</dbReference>
<dbReference type="EMBL" id="HG792029">
    <property type="protein sequence ID" value="CDM38545.1"/>
    <property type="molecule type" value="Genomic_DNA"/>
</dbReference>
<keyword evidence="2" id="KW-1185">Reference proteome</keyword>
<evidence type="ECO:0000313" key="1">
    <source>
        <dbReference type="EMBL" id="CDM38545.1"/>
    </source>
</evidence>
<dbReference type="OrthoDB" id="4349275at2759"/>
<proteinExistence type="predicted"/>
<protein>
    <submittedName>
        <fullName evidence="1">Uncharacterized protein</fullName>
    </submittedName>
</protein>
<accession>W6QQ18</accession>
<evidence type="ECO:0000313" key="2">
    <source>
        <dbReference type="Proteomes" id="UP000030686"/>
    </source>
</evidence>
<reference evidence="1" key="1">
    <citation type="journal article" date="2014" name="Nat. Commun.">
        <title>Multiple recent horizontal transfers of a large genomic region in cheese making fungi.</title>
        <authorList>
            <person name="Cheeseman K."/>
            <person name="Ropars J."/>
            <person name="Renault P."/>
            <person name="Dupont J."/>
            <person name="Gouzy J."/>
            <person name="Branca A."/>
            <person name="Abraham A.L."/>
            <person name="Ceppi M."/>
            <person name="Conseiller E."/>
            <person name="Debuchy R."/>
            <person name="Malagnac F."/>
            <person name="Goarin A."/>
            <person name="Silar P."/>
            <person name="Lacoste S."/>
            <person name="Sallet E."/>
            <person name="Bensimon A."/>
            <person name="Giraud T."/>
            <person name="Brygoo Y."/>
        </authorList>
    </citation>
    <scope>NUCLEOTIDE SEQUENCE [LARGE SCALE GENOMIC DNA]</scope>
    <source>
        <strain evidence="1">FM164</strain>
    </source>
</reference>
<dbReference type="AlphaFoldDB" id="W6QQ18"/>
<organism evidence="1 2">
    <name type="scientific">Penicillium roqueforti (strain FM164)</name>
    <dbReference type="NCBI Taxonomy" id="1365484"/>
    <lineage>
        <taxon>Eukaryota</taxon>
        <taxon>Fungi</taxon>
        <taxon>Dikarya</taxon>
        <taxon>Ascomycota</taxon>
        <taxon>Pezizomycotina</taxon>
        <taxon>Eurotiomycetes</taxon>
        <taxon>Eurotiomycetidae</taxon>
        <taxon>Eurotiales</taxon>
        <taxon>Aspergillaceae</taxon>
        <taxon>Penicillium</taxon>
    </lineage>
</organism>